<dbReference type="Pfam" id="PF03030">
    <property type="entry name" value="H_PPase"/>
    <property type="match status" value="1"/>
</dbReference>
<evidence type="ECO:0000313" key="10">
    <source>
        <dbReference type="EMBL" id="HJF70984.1"/>
    </source>
</evidence>
<proteinExistence type="predicted"/>
<feature type="transmembrane region" description="Helical" evidence="9">
    <location>
        <begin position="272"/>
        <end position="293"/>
    </location>
</feature>
<feature type="transmembrane region" description="Helical" evidence="9">
    <location>
        <begin position="6"/>
        <end position="24"/>
    </location>
</feature>
<comment type="subcellular location">
    <subcellularLocation>
        <location evidence="1">Endomembrane system</location>
        <topology evidence="1">Multi-pass membrane protein</topology>
    </subcellularLocation>
</comment>
<accession>A0A921KYS0</accession>
<dbReference type="NCBIfam" id="NF001954">
    <property type="entry name" value="PRK00733.2-2"/>
    <property type="match status" value="1"/>
</dbReference>
<feature type="transmembrane region" description="Helical" evidence="9">
    <location>
        <begin position="421"/>
        <end position="440"/>
    </location>
</feature>
<feature type="transmembrane region" description="Helical" evidence="9">
    <location>
        <begin position="388"/>
        <end position="409"/>
    </location>
</feature>
<evidence type="ECO:0000256" key="9">
    <source>
        <dbReference type="SAM" id="Phobius"/>
    </source>
</evidence>
<dbReference type="EMBL" id="DYVS01000161">
    <property type="protein sequence ID" value="HJF70984.1"/>
    <property type="molecule type" value="Genomic_DNA"/>
</dbReference>
<keyword evidence="2" id="KW-0813">Transport</keyword>
<evidence type="ECO:0000256" key="3">
    <source>
        <dbReference type="ARBA" id="ARBA00022692"/>
    </source>
</evidence>
<dbReference type="EC" id="3.6.1.1" evidence="10"/>
<evidence type="ECO:0000256" key="8">
    <source>
        <dbReference type="ARBA" id="ARBA00023136"/>
    </source>
</evidence>
<dbReference type="InterPro" id="IPR004131">
    <property type="entry name" value="PPase-energised_H-pump"/>
</dbReference>
<feature type="transmembrane region" description="Helical" evidence="9">
    <location>
        <begin position="58"/>
        <end position="77"/>
    </location>
</feature>
<protein>
    <submittedName>
        <fullName evidence="10">Sodium-translocating pyrophosphatase</fullName>
        <ecNumber evidence="10">3.6.1.1</ecNumber>
    </submittedName>
</protein>
<keyword evidence="5" id="KW-1278">Translocase</keyword>
<dbReference type="GO" id="GO:0012505">
    <property type="term" value="C:endomembrane system"/>
    <property type="evidence" value="ECO:0007669"/>
    <property type="project" value="UniProtKB-SubCell"/>
</dbReference>
<feature type="transmembrane region" description="Helical" evidence="9">
    <location>
        <begin position="127"/>
        <end position="153"/>
    </location>
</feature>
<keyword evidence="3 9" id="KW-0812">Transmembrane</keyword>
<dbReference type="NCBIfam" id="NF001960">
    <property type="entry name" value="PRK00733.3-5"/>
    <property type="match status" value="1"/>
</dbReference>
<dbReference type="GO" id="GO:0004427">
    <property type="term" value="F:inorganic diphosphate phosphatase activity"/>
    <property type="evidence" value="ECO:0007669"/>
    <property type="project" value="UniProtKB-EC"/>
</dbReference>
<keyword evidence="10" id="KW-0378">Hydrolase</keyword>
<dbReference type="PIRSF" id="PIRSF001265">
    <property type="entry name" value="H+-PPase"/>
    <property type="match status" value="1"/>
</dbReference>
<feature type="transmembrane region" description="Helical" evidence="9">
    <location>
        <begin position="484"/>
        <end position="502"/>
    </location>
</feature>
<feature type="transmembrane region" description="Helical" evidence="9">
    <location>
        <begin position="83"/>
        <end position="103"/>
    </location>
</feature>
<evidence type="ECO:0000256" key="4">
    <source>
        <dbReference type="ARBA" id="ARBA00022842"/>
    </source>
</evidence>
<feature type="transmembrane region" description="Helical" evidence="9">
    <location>
        <begin position="619"/>
        <end position="640"/>
    </location>
</feature>
<feature type="non-terminal residue" evidence="10">
    <location>
        <position position="641"/>
    </location>
</feature>
<dbReference type="PANTHER" id="PTHR31998">
    <property type="entry name" value="K(+)-INSENSITIVE PYROPHOSPHATE-ENERGIZED PROTON PUMP"/>
    <property type="match status" value="1"/>
</dbReference>
<organism evidence="10 11">
    <name type="scientific">Butyricimonas virosa</name>
    <dbReference type="NCBI Taxonomy" id="544645"/>
    <lineage>
        <taxon>Bacteria</taxon>
        <taxon>Pseudomonadati</taxon>
        <taxon>Bacteroidota</taxon>
        <taxon>Bacteroidia</taxon>
        <taxon>Bacteroidales</taxon>
        <taxon>Odoribacteraceae</taxon>
        <taxon>Butyricimonas</taxon>
    </lineage>
</organism>
<keyword evidence="4" id="KW-0460">Magnesium</keyword>
<evidence type="ECO:0000313" key="11">
    <source>
        <dbReference type="Proteomes" id="UP000742098"/>
    </source>
</evidence>
<dbReference type="GO" id="GO:0009678">
    <property type="term" value="F:diphosphate hydrolysis-driven proton transmembrane transporter activity"/>
    <property type="evidence" value="ECO:0007669"/>
    <property type="project" value="InterPro"/>
</dbReference>
<name>A0A921KYS0_9BACT</name>
<reference evidence="10" key="1">
    <citation type="journal article" date="2021" name="PeerJ">
        <title>Extensive microbial diversity within the chicken gut microbiome revealed by metagenomics and culture.</title>
        <authorList>
            <person name="Gilroy R."/>
            <person name="Ravi A."/>
            <person name="Getino M."/>
            <person name="Pursley I."/>
            <person name="Horton D.L."/>
            <person name="Alikhan N.F."/>
            <person name="Baker D."/>
            <person name="Gharbi K."/>
            <person name="Hall N."/>
            <person name="Watson M."/>
            <person name="Adriaenssens E.M."/>
            <person name="Foster-Nyarko E."/>
            <person name="Jarju S."/>
            <person name="Secka A."/>
            <person name="Antonio M."/>
            <person name="Oren A."/>
            <person name="Chaudhuri R.R."/>
            <person name="La Ragione R."/>
            <person name="Hildebrand F."/>
            <person name="Pallen M.J."/>
        </authorList>
    </citation>
    <scope>NUCLEOTIDE SEQUENCE</scope>
    <source>
        <strain evidence="10">6966</strain>
    </source>
</reference>
<evidence type="ECO:0000256" key="5">
    <source>
        <dbReference type="ARBA" id="ARBA00022967"/>
    </source>
</evidence>
<keyword evidence="8 9" id="KW-0472">Membrane</keyword>
<comment type="caution">
    <text evidence="10">The sequence shown here is derived from an EMBL/GenBank/DDBJ whole genome shotgun (WGS) entry which is preliminary data.</text>
</comment>
<dbReference type="Proteomes" id="UP000742098">
    <property type="component" value="Unassembled WGS sequence"/>
</dbReference>
<evidence type="ECO:0000256" key="7">
    <source>
        <dbReference type="ARBA" id="ARBA00023065"/>
    </source>
</evidence>
<dbReference type="GO" id="GO:0016020">
    <property type="term" value="C:membrane"/>
    <property type="evidence" value="ECO:0007669"/>
    <property type="project" value="InterPro"/>
</dbReference>
<feature type="transmembrane region" description="Helical" evidence="9">
    <location>
        <begin position="547"/>
        <end position="569"/>
    </location>
</feature>
<keyword evidence="6 9" id="KW-1133">Transmembrane helix</keyword>
<gene>
    <name evidence="10" type="ORF">K8V05_09545</name>
</gene>
<reference evidence="10" key="2">
    <citation type="submission" date="2021-09" db="EMBL/GenBank/DDBJ databases">
        <authorList>
            <person name="Gilroy R."/>
        </authorList>
    </citation>
    <scope>NUCLEOTIDE SEQUENCE</scope>
    <source>
        <strain evidence="10">6966</strain>
    </source>
</reference>
<feature type="transmembrane region" description="Helical" evidence="9">
    <location>
        <begin position="314"/>
        <end position="336"/>
    </location>
</feature>
<evidence type="ECO:0000256" key="1">
    <source>
        <dbReference type="ARBA" id="ARBA00004127"/>
    </source>
</evidence>
<evidence type="ECO:0000256" key="2">
    <source>
        <dbReference type="ARBA" id="ARBA00022448"/>
    </source>
</evidence>
<sequence>MLNDLFWIVPVCAIIALLFARIFFKGMMKESEGTDTMKRIAGHVRKGAMAYLRQQYRVVALVFLVLCVLFAWMAYGPGLQNPWVWFAFLTGGFFSGLAGYIGMKTATYASARTANAARRSLNDGLKVAFRSGAVIGLVVVGLALLDISLWWLLLDYFVEEATEAEKAIVITTTMLTFGMGASTQALFARVGGGIFTKAADVGADLVGKVEAGIPEDDPRNPATIADNVGDNVGDVAGMGADLYESYCGSILATAALGAAAFRMEPDVQFNAVLAPMLIAAFGVILSLLGIFLVKTKEGASQQQLLRALDRGINVSSLLIVGASFLVIHLLGLSYWICGSVIVGLATGIIIGKATEYYTSHAYKPTQDIAKSSETGPATVIIKGIGTGMISTAIPVLTIVAGIILSFLFAAEFSFANMSMGLYGVGIAAVGMLSTLGITLATDAYGPIADNAGGNAEMSQLGEEVRHRTDALDALGNTTAATGKGFAIGSAALTGLALIASYIEEIKIGLLRMGEEVLKIGDNVVRTADATLTDFMNYYDVTLMNPKVLSGIFIGSMMAFVFCGLTMNAVGRAAQKMVNEVRRQFREIKGIMTGEGEPDYAKCVEISTKGAQHEMVFPSLLAIIIPIVMGLIFGVSGVIGLL</sequence>
<evidence type="ECO:0000256" key="6">
    <source>
        <dbReference type="ARBA" id="ARBA00022989"/>
    </source>
</evidence>
<dbReference type="AlphaFoldDB" id="A0A921KYS0"/>
<keyword evidence="7" id="KW-0406">Ion transport</keyword>